<dbReference type="EMBL" id="MFUC01000023">
    <property type="protein sequence ID" value="OGI71770.1"/>
    <property type="molecule type" value="Genomic_DNA"/>
</dbReference>
<name>A0A1F6VQ37_9BACT</name>
<dbReference type="STRING" id="1801752.A3J61_00055"/>
<sequence>MNNSTTEEHKQRRLEAWGVFLFFVFILGGLVSGFLLANKTTAKIKTALQAKALTMTSFINPADILLLAGDESDIGNIKYQELKSRLIEANSYNGEIRSTYILGKSPSGELFYYLDSENSASAMYSEPGTTYAMRSSKELAMFNQGLAYVDGPYTNSFGKWVSAYAPIFNTQTGLAFAKIGIDMPADEYSQTWASVFFATFAVGFFIAFVVLIFALYLKKVIHLLRRGASELSMVKNQKKAIEDSTAKVGIGYFKWNRSTDDLFMSDFLAQSFGLESNTKFANFKIHISDEEVNDFESKIIQACTSGNNTLAYDLNFKLPNSQIKALRINCNFSQIYQNDPKVVEGTIAYI</sequence>
<evidence type="ECO:0008006" key="4">
    <source>
        <dbReference type="Google" id="ProtNLM"/>
    </source>
</evidence>
<gene>
    <name evidence="2" type="ORF">A3J61_00055</name>
</gene>
<keyword evidence="1" id="KW-0812">Transmembrane</keyword>
<keyword evidence="1" id="KW-0472">Membrane</keyword>
<evidence type="ECO:0000313" key="2">
    <source>
        <dbReference type="EMBL" id="OGI71770.1"/>
    </source>
</evidence>
<accession>A0A1F6VQ37</accession>
<reference evidence="2 3" key="1">
    <citation type="journal article" date="2016" name="Nat. Commun.">
        <title>Thousands of microbial genomes shed light on interconnected biogeochemical processes in an aquifer system.</title>
        <authorList>
            <person name="Anantharaman K."/>
            <person name="Brown C.T."/>
            <person name="Hug L.A."/>
            <person name="Sharon I."/>
            <person name="Castelle C.J."/>
            <person name="Probst A.J."/>
            <person name="Thomas B.C."/>
            <person name="Singh A."/>
            <person name="Wilkins M.J."/>
            <person name="Karaoz U."/>
            <person name="Brodie E.L."/>
            <person name="Williams K.H."/>
            <person name="Hubbard S.S."/>
            <person name="Banfield J.F."/>
        </authorList>
    </citation>
    <scope>NUCLEOTIDE SEQUENCE [LARGE SCALE GENOMIC DNA]</scope>
</reference>
<dbReference type="AlphaFoldDB" id="A0A1F6VQ37"/>
<dbReference type="Proteomes" id="UP000179686">
    <property type="component" value="Unassembled WGS sequence"/>
</dbReference>
<organism evidence="2 3">
    <name type="scientific">Candidatus Nomurabacteria bacterium RIFCSPHIGHO2_02_FULL_38_15</name>
    <dbReference type="NCBI Taxonomy" id="1801752"/>
    <lineage>
        <taxon>Bacteria</taxon>
        <taxon>Candidatus Nomuraibacteriota</taxon>
    </lineage>
</organism>
<feature type="transmembrane region" description="Helical" evidence="1">
    <location>
        <begin position="192"/>
        <end position="217"/>
    </location>
</feature>
<protein>
    <recommendedName>
        <fullName evidence="4">GGDEF domain-containing protein</fullName>
    </recommendedName>
</protein>
<comment type="caution">
    <text evidence="2">The sequence shown here is derived from an EMBL/GenBank/DDBJ whole genome shotgun (WGS) entry which is preliminary data.</text>
</comment>
<evidence type="ECO:0000313" key="3">
    <source>
        <dbReference type="Proteomes" id="UP000179686"/>
    </source>
</evidence>
<proteinExistence type="predicted"/>
<evidence type="ECO:0000256" key="1">
    <source>
        <dbReference type="SAM" id="Phobius"/>
    </source>
</evidence>
<keyword evidence="1" id="KW-1133">Transmembrane helix</keyword>
<feature type="transmembrane region" description="Helical" evidence="1">
    <location>
        <begin position="16"/>
        <end position="37"/>
    </location>
</feature>